<keyword evidence="1" id="KW-0812">Transmembrane</keyword>
<feature type="transmembrane region" description="Helical" evidence="1">
    <location>
        <begin position="113"/>
        <end position="133"/>
    </location>
</feature>
<dbReference type="EMBL" id="RJUF01000194">
    <property type="protein sequence ID" value="MCP9766072.1"/>
    <property type="molecule type" value="Genomic_DNA"/>
</dbReference>
<evidence type="ECO:0000313" key="2">
    <source>
        <dbReference type="EMBL" id="MCP9766072.1"/>
    </source>
</evidence>
<dbReference type="AlphaFoldDB" id="A0AAE3KUX2"/>
<organism evidence="2 3">
    <name type="scientific">Lacihabitans soyangensis</name>
    <dbReference type="NCBI Taxonomy" id="869394"/>
    <lineage>
        <taxon>Bacteria</taxon>
        <taxon>Pseudomonadati</taxon>
        <taxon>Bacteroidota</taxon>
        <taxon>Cytophagia</taxon>
        <taxon>Cytophagales</taxon>
        <taxon>Leadbetterellaceae</taxon>
        <taxon>Lacihabitans</taxon>
    </lineage>
</organism>
<sequence length="168" mass="19452">MKKAIAEILLGLFLFTFIGIGYDREFGEPTFFIKYKPNFKLIYSSQIGESDLRLDDLSKENKQNEQMFINFYENSPISDEFQNIIVVIIPLLFSLFSSGLISVFFQKNSTFKLIGISFLLNFISFFLLTFIYWNSGWNFAHLLLVLGFISCLISSFILKKTAKLDKVN</sequence>
<proteinExistence type="predicted"/>
<keyword evidence="1" id="KW-1133">Transmembrane helix</keyword>
<feature type="transmembrane region" description="Helical" evidence="1">
    <location>
        <begin position="139"/>
        <end position="158"/>
    </location>
</feature>
<keyword evidence="1" id="KW-0472">Membrane</keyword>
<feature type="transmembrane region" description="Helical" evidence="1">
    <location>
        <begin position="84"/>
        <end position="106"/>
    </location>
</feature>
<accession>A0AAE3KUX2</accession>
<dbReference type="RefSeq" id="WP_255039776.1">
    <property type="nucleotide sequence ID" value="NZ_RJUF01000194.1"/>
</dbReference>
<dbReference type="Proteomes" id="UP001204144">
    <property type="component" value="Unassembled WGS sequence"/>
</dbReference>
<evidence type="ECO:0000256" key="1">
    <source>
        <dbReference type="SAM" id="Phobius"/>
    </source>
</evidence>
<reference evidence="2 3" key="1">
    <citation type="submission" date="2018-11" db="EMBL/GenBank/DDBJ databases">
        <title>Novel bacteria species description.</title>
        <authorList>
            <person name="Han J.-H."/>
        </authorList>
    </citation>
    <scope>NUCLEOTIDE SEQUENCE [LARGE SCALE GENOMIC DNA]</scope>
    <source>
        <strain evidence="2 3">KCTC23259</strain>
    </source>
</reference>
<keyword evidence="3" id="KW-1185">Reference proteome</keyword>
<name>A0AAE3KUX2_9BACT</name>
<protein>
    <submittedName>
        <fullName evidence="2">Uncharacterized protein</fullName>
    </submittedName>
</protein>
<evidence type="ECO:0000313" key="3">
    <source>
        <dbReference type="Proteomes" id="UP001204144"/>
    </source>
</evidence>
<gene>
    <name evidence="2" type="ORF">EGI31_24305</name>
</gene>
<comment type="caution">
    <text evidence="2">The sequence shown here is derived from an EMBL/GenBank/DDBJ whole genome shotgun (WGS) entry which is preliminary data.</text>
</comment>